<feature type="domain" description="Histidine kinase" evidence="13">
    <location>
        <begin position="513"/>
        <end position="743"/>
    </location>
</feature>
<evidence type="ECO:0000313" key="17">
    <source>
        <dbReference type="Proteomes" id="UP000035352"/>
    </source>
</evidence>
<dbReference type="SUPFAM" id="SSF55785">
    <property type="entry name" value="PYP-like sensor domain (PAS domain)"/>
    <property type="match status" value="1"/>
</dbReference>
<dbReference type="Pfam" id="PF00989">
    <property type="entry name" value="PAS"/>
    <property type="match status" value="1"/>
</dbReference>
<feature type="domain" description="PAS" evidence="14">
    <location>
        <begin position="376"/>
        <end position="421"/>
    </location>
</feature>
<keyword evidence="4" id="KW-0597">Phosphoprotein</keyword>
<dbReference type="SUPFAM" id="SSF158472">
    <property type="entry name" value="HAMP domain-like"/>
    <property type="match status" value="1"/>
</dbReference>
<dbReference type="RefSeq" id="WP_047193244.1">
    <property type="nucleotide sequence ID" value="NZ_CP011371.1"/>
</dbReference>
<dbReference type="InterPro" id="IPR017232">
    <property type="entry name" value="NtrY"/>
</dbReference>
<evidence type="ECO:0000256" key="2">
    <source>
        <dbReference type="ARBA" id="ARBA00004370"/>
    </source>
</evidence>
<dbReference type="InterPro" id="IPR036097">
    <property type="entry name" value="HisK_dim/P_sf"/>
</dbReference>
<evidence type="ECO:0000256" key="11">
    <source>
        <dbReference type="SAM" id="MobiDB-lite"/>
    </source>
</evidence>
<protein>
    <recommendedName>
        <fullName evidence="3">histidine kinase</fullName>
        <ecNumber evidence="3">2.7.13.3</ecNumber>
    </recommendedName>
</protein>
<dbReference type="SUPFAM" id="SSF47384">
    <property type="entry name" value="Homodimeric domain of signal transducing histidine kinase"/>
    <property type="match status" value="1"/>
</dbReference>
<dbReference type="SMART" id="SM00304">
    <property type="entry name" value="HAMP"/>
    <property type="match status" value="1"/>
</dbReference>
<keyword evidence="5" id="KW-0808">Transferase</keyword>
<organism evidence="16 17">
    <name type="scientific">Caldimonas brevitalea</name>
    <dbReference type="NCBI Taxonomy" id="413882"/>
    <lineage>
        <taxon>Bacteria</taxon>
        <taxon>Pseudomonadati</taxon>
        <taxon>Pseudomonadota</taxon>
        <taxon>Betaproteobacteria</taxon>
        <taxon>Burkholderiales</taxon>
        <taxon>Sphaerotilaceae</taxon>
        <taxon>Caldimonas</taxon>
    </lineage>
</organism>
<dbReference type="Pfam" id="PF02518">
    <property type="entry name" value="HATPase_c"/>
    <property type="match status" value="1"/>
</dbReference>
<dbReference type="PROSITE" id="PS50885">
    <property type="entry name" value="HAMP"/>
    <property type="match status" value="1"/>
</dbReference>
<dbReference type="SUPFAM" id="SSF55874">
    <property type="entry name" value="ATPase domain of HSP90 chaperone/DNA topoisomerase II/histidine kinase"/>
    <property type="match status" value="1"/>
</dbReference>
<dbReference type="InterPro" id="IPR035965">
    <property type="entry name" value="PAS-like_dom_sf"/>
</dbReference>
<dbReference type="PIRSF" id="PIRSF037532">
    <property type="entry name" value="STHK_NtrY"/>
    <property type="match status" value="1"/>
</dbReference>
<sequence length="762" mass="82522">MSKATRWAWILSLVAISGAGLVLVFLLALSTNNRRLYEQHFEWLLWLNGAIAAVLALVISIAGVRLAVRLRRRKFGSRLLFKLAGIFAMVGVVPGLVIYTVSYQFVSRSIESWFDVEVETALDAGLNLGRVTLDTLVNDLSNKTRLAADRLGSEGRDAAWALALERVRDQLSAEEAALLSGNGQALASVGVEREALAPDRPSQALLRQARTQRVVSQLEGLEEDTGVPRIRVLAYVPSTSLELTSEERYLLVTQLVPATLAANAMAVQTAYREYQQRSLARDGLRRMYIGTLTLSLFLAVFGAVLLAATLGNQLARPLLLLAEGVRQVAAGDLTPKQVFATRDELGGLTRSFADMTQQLSDARSLAQRSLDELEAAKGNLQTILDNLTAGVVVLDEQGRIQSVNPGATRILRLPVGAYVGRLLAEVPTMQDFAAEVARLFDVHTAGNEAGERDHWQQSFDLQPPADALPERGQITLLVRGAWLPQQARLLVIDDITEVVSAQRSIAWGEVARRLAHEIKNPLTPIQLSAERLQLKLESKLGPTEQQMLTKSVTTIVNQVSAMKQLVNEFRDYARLPSATLKALDLNALVSEVVGLYGSASEAGQLHTELGADLPLILGDESQLRQVVHNLLQNALDAIADRPDGHVRVVTEAARADDGGLRAVRLLVSDNGHGFSEKVLKRAFEPYVTTKTKGTGLGLAVVKKIADEHGARVRLKNLEGTENGAQEEGGPRGAQVSISFSMIAPPHPAPNDTGTHSVAEAGS</sequence>
<feature type="transmembrane region" description="Helical" evidence="12">
    <location>
        <begin position="7"/>
        <end position="31"/>
    </location>
</feature>
<gene>
    <name evidence="16" type="ORF">AAW51_0348</name>
</gene>
<dbReference type="Gene3D" id="6.10.340.10">
    <property type="match status" value="1"/>
</dbReference>
<proteinExistence type="predicted"/>
<evidence type="ECO:0000259" key="14">
    <source>
        <dbReference type="PROSITE" id="PS50112"/>
    </source>
</evidence>
<keyword evidence="7 16" id="KW-0418">Kinase</keyword>
<dbReference type="GO" id="GO:0005524">
    <property type="term" value="F:ATP binding"/>
    <property type="evidence" value="ECO:0007669"/>
    <property type="project" value="UniProtKB-KW"/>
</dbReference>
<dbReference type="GO" id="GO:0006355">
    <property type="term" value="P:regulation of DNA-templated transcription"/>
    <property type="evidence" value="ECO:0007669"/>
    <property type="project" value="InterPro"/>
</dbReference>
<dbReference type="EMBL" id="CP011371">
    <property type="protein sequence ID" value="AKJ27039.1"/>
    <property type="molecule type" value="Genomic_DNA"/>
</dbReference>
<dbReference type="GO" id="GO:0000155">
    <property type="term" value="F:phosphorelay sensor kinase activity"/>
    <property type="evidence" value="ECO:0007669"/>
    <property type="project" value="InterPro"/>
</dbReference>
<accession>A0A0G3BCE5</accession>
<feature type="transmembrane region" description="Helical" evidence="12">
    <location>
        <begin position="249"/>
        <end position="267"/>
    </location>
</feature>
<dbReference type="CDD" id="cd00082">
    <property type="entry name" value="HisKA"/>
    <property type="match status" value="1"/>
</dbReference>
<dbReference type="KEGG" id="pbh:AAW51_0348"/>
<evidence type="ECO:0000256" key="7">
    <source>
        <dbReference type="ARBA" id="ARBA00022777"/>
    </source>
</evidence>
<comment type="catalytic activity">
    <reaction evidence="1">
        <text>ATP + protein L-histidine = ADP + protein N-phospho-L-histidine.</text>
        <dbReference type="EC" id="2.7.13.3"/>
    </reaction>
</comment>
<evidence type="ECO:0000256" key="8">
    <source>
        <dbReference type="ARBA" id="ARBA00022840"/>
    </source>
</evidence>
<dbReference type="InterPro" id="IPR000014">
    <property type="entry name" value="PAS"/>
</dbReference>
<keyword evidence="12" id="KW-0472">Membrane</keyword>
<keyword evidence="9" id="KW-0902">Two-component regulatory system</keyword>
<dbReference type="OrthoDB" id="9815750at2"/>
<evidence type="ECO:0000256" key="12">
    <source>
        <dbReference type="SAM" id="Phobius"/>
    </source>
</evidence>
<dbReference type="STRING" id="413882.AAW51_0348"/>
<dbReference type="PANTHER" id="PTHR43065">
    <property type="entry name" value="SENSOR HISTIDINE KINASE"/>
    <property type="match status" value="1"/>
</dbReference>
<keyword evidence="12" id="KW-0812">Transmembrane</keyword>
<keyword evidence="8" id="KW-0067">ATP-binding</keyword>
<keyword evidence="12" id="KW-1133">Transmembrane helix</keyword>
<feature type="transmembrane region" description="Helical" evidence="12">
    <location>
        <begin position="288"/>
        <end position="310"/>
    </location>
</feature>
<dbReference type="InterPro" id="IPR004358">
    <property type="entry name" value="Sig_transdc_His_kin-like_C"/>
</dbReference>
<dbReference type="CDD" id="cd06225">
    <property type="entry name" value="HAMP"/>
    <property type="match status" value="1"/>
</dbReference>
<dbReference type="Proteomes" id="UP000035352">
    <property type="component" value="Chromosome"/>
</dbReference>
<dbReference type="Pfam" id="PF00512">
    <property type="entry name" value="HisKA"/>
    <property type="match status" value="1"/>
</dbReference>
<evidence type="ECO:0000256" key="9">
    <source>
        <dbReference type="ARBA" id="ARBA00023012"/>
    </source>
</evidence>
<evidence type="ECO:0000256" key="6">
    <source>
        <dbReference type="ARBA" id="ARBA00022741"/>
    </source>
</evidence>
<dbReference type="Gene3D" id="3.30.450.20">
    <property type="entry name" value="PAS domain"/>
    <property type="match status" value="1"/>
</dbReference>
<evidence type="ECO:0000256" key="3">
    <source>
        <dbReference type="ARBA" id="ARBA00012438"/>
    </source>
</evidence>
<evidence type="ECO:0000256" key="4">
    <source>
        <dbReference type="ARBA" id="ARBA00022553"/>
    </source>
</evidence>
<dbReference type="SMART" id="SM00091">
    <property type="entry name" value="PAS"/>
    <property type="match status" value="1"/>
</dbReference>
<feature type="coiled-coil region" evidence="10">
    <location>
        <begin position="356"/>
        <end position="390"/>
    </location>
</feature>
<keyword evidence="6" id="KW-0547">Nucleotide-binding</keyword>
<dbReference type="SMART" id="SM00388">
    <property type="entry name" value="HisKA"/>
    <property type="match status" value="1"/>
</dbReference>
<dbReference type="InterPro" id="IPR005467">
    <property type="entry name" value="His_kinase_dom"/>
</dbReference>
<dbReference type="InterPro" id="IPR036890">
    <property type="entry name" value="HATPase_C_sf"/>
</dbReference>
<comment type="subcellular location">
    <subcellularLocation>
        <location evidence="2">Membrane</location>
    </subcellularLocation>
</comment>
<feature type="transmembrane region" description="Helical" evidence="12">
    <location>
        <begin position="80"/>
        <end position="101"/>
    </location>
</feature>
<feature type="transmembrane region" description="Helical" evidence="12">
    <location>
        <begin position="43"/>
        <end position="68"/>
    </location>
</feature>
<evidence type="ECO:0000256" key="5">
    <source>
        <dbReference type="ARBA" id="ARBA00022679"/>
    </source>
</evidence>
<evidence type="ECO:0000259" key="13">
    <source>
        <dbReference type="PROSITE" id="PS50109"/>
    </source>
</evidence>
<dbReference type="GO" id="GO:0016020">
    <property type="term" value="C:membrane"/>
    <property type="evidence" value="ECO:0007669"/>
    <property type="project" value="UniProtKB-SubCell"/>
</dbReference>
<dbReference type="PROSITE" id="PS50112">
    <property type="entry name" value="PAS"/>
    <property type="match status" value="1"/>
</dbReference>
<dbReference type="InterPro" id="IPR003594">
    <property type="entry name" value="HATPase_dom"/>
</dbReference>
<dbReference type="Pfam" id="PF00672">
    <property type="entry name" value="HAMP"/>
    <property type="match status" value="1"/>
</dbReference>
<evidence type="ECO:0000313" key="16">
    <source>
        <dbReference type="EMBL" id="AKJ27039.1"/>
    </source>
</evidence>
<dbReference type="CDD" id="cd00130">
    <property type="entry name" value="PAS"/>
    <property type="match status" value="1"/>
</dbReference>
<dbReference type="InterPro" id="IPR003660">
    <property type="entry name" value="HAMP_dom"/>
</dbReference>
<dbReference type="PRINTS" id="PR00344">
    <property type="entry name" value="BCTRLSENSOR"/>
</dbReference>
<keyword evidence="17" id="KW-1185">Reference proteome</keyword>
<feature type="region of interest" description="Disordered" evidence="11">
    <location>
        <begin position="741"/>
        <end position="762"/>
    </location>
</feature>
<reference evidence="16 17" key="1">
    <citation type="submission" date="2015-05" db="EMBL/GenBank/DDBJ databases">
        <authorList>
            <person name="Tang B."/>
            <person name="Yu Y."/>
        </authorList>
    </citation>
    <scope>NUCLEOTIDE SEQUENCE [LARGE SCALE GENOMIC DNA]</scope>
    <source>
        <strain evidence="16 17">DSM 7029</strain>
    </source>
</reference>
<dbReference type="InterPro" id="IPR003661">
    <property type="entry name" value="HisK_dim/P_dom"/>
</dbReference>
<evidence type="ECO:0000256" key="1">
    <source>
        <dbReference type="ARBA" id="ARBA00000085"/>
    </source>
</evidence>
<dbReference type="Gene3D" id="1.10.287.130">
    <property type="match status" value="1"/>
</dbReference>
<dbReference type="AlphaFoldDB" id="A0A0G3BCE5"/>
<feature type="domain" description="HAMP" evidence="15">
    <location>
        <begin position="312"/>
        <end position="364"/>
    </location>
</feature>
<dbReference type="Gene3D" id="3.30.565.10">
    <property type="entry name" value="Histidine kinase-like ATPase, C-terminal domain"/>
    <property type="match status" value="1"/>
</dbReference>
<evidence type="ECO:0000256" key="10">
    <source>
        <dbReference type="SAM" id="Coils"/>
    </source>
</evidence>
<dbReference type="SMART" id="SM00387">
    <property type="entry name" value="HATPase_c"/>
    <property type="match status" value="1"/>
</dbReference>
<dbReference type="EC" id="2.7.13.3" evidence="3"/>
<dbReference type="InterPro" id="IPR013767">
    <property type="entry name" value="PAS_fold"/>
</dbReference>
<name>A0A0G3BCE5_9BURK</name>
<dbReference type="PATRIC" id="fig|413882.6.peg.361"/>
<dbReference type="PANTHER" id="PTHR43065:SF10">
    <property type="entry name" value="PEROXIDE STRESS-ACTIVATED HISTIDINE KINASE MAK3"/>
    <property type="match status" value="1"/>
</dbReference>
<dbReference type="PROSITE" id="PS50109">
    <property type="entry name" value="HIS_KIN"/>
    <property type="match status" value="1"/>
</dbReference>
<evidence type="ECO:0000259" key="15">
    <source>
        <dbReference type="PROSITE" id="PS50885"/>
    </source>
</evidence>
<keyword evidence="10" id="KW-0175">Coiled coil</keyword>